<evidence type="ECO:0000313" key="2">
    <source>
        <dbReference type="Proteomes" id="UP001497535"/>
    </source>
</evidence>
<dbReference type="Proteomes" id="UP001497535">
    <property type="component" value="Unassembled WGS sequence"/>
</dbReference>
<accession>A0ACB0Y1I6</accession>
<organism evidence="1 2">
    <name type="scientific">Meloidogyne enterolobii</name>
    <name type="common">Root-knot nematode worm</name>
    <name type="synonym">Meloidogyne mayaguensis</name>
    <dbReference type="NCBI Taxonomy" id="390850"/>
    <lineage>
        <taxon>Eukaryota</taxon>
        <taxon>Metazoa</taxon>
        <taxon>Ecdysozoa</taxon>
        <taxon>Nematoda</taxon>
        <taxon>Chromadorea</taxon>
        <taxon>Rhabditida</taxon>
        <taxon>Tylenchina</taxon>
        <taxon>Tylenchomorpha</taxon>
        <taxon>Tylenchoidea</taxon>
        <taxon>Meloidogynidae</taxon>
        <taxon>Meloidogyninae</taxon>
        <taxon>Meloidogyne</taxon>
    </lineage>
</organism>
<protein>
    <submittedName>
        <fullName evidence="1">Uncharacterized protein</fullName>
    </submittedName>
</protein>
<comment type="caution">
    <text evidence="1">The sequence shown here is derived from an EMBL/GenBank/DDBJ whole genome shotgun (WGS) entry which is preliminary data.</text>
</comment>
<name>A0ACB0Y1I6_MELEN</name>
<sequence length="122" mass="14340">MPCNSCIPPPPIFDIPPPPDPSLILHLLIEDIQQQQHSLRPQQFYSCLKPSPFPSFLSKLLFGADWLLPFLAIFLFCIFTIFVGLIILIRKRRKKREEEEMRRRRTQNNGGGEKKKKLNRKR</sequence>
<proteinExistence type="predicted"/>
<reference evidence="1" key="1">
    <citation type="submission" date="2023-11" db="EMBL/GenBank/DDBJ databases">
        <authorList>
            <person name="Poullet M."/>
        </authorList>
    </citation>
    <scope>NUCLEOTIDE SEQUENCE</scope>
    <source>
        <strain evidence="1">E1834</strain>
    </source>
</reference>
<evidence type="ECO:0000313" key="1">
    <source>
        <dbReference type="EMBL" id="CAK5027358.1"/>
    </source>
</evidence>
<dbReference type="EMBL" id="CAVMJV010000004">
    <property type="protein sequence ID" value="CAK5027358.1"/>
    <property type="molecule type" value="Genomic_DNA"/>
</dbReference>
<keyword evidence="2" id="KW-1185">Reference proteome</keyword>
<gene>
    <name evidence="1" type="ORF">MENTE1834_LOCUS6373</name>
</gene>